<evidence type="ECO:0000313" key="3">
    <source>
        <dbReference type="EMBL" id="KAK9006011.1"/>
    </source>
</evidence>
<feature type="compositionally biased region" description="Acidic residues" evidence="1">
    <location>
        <begin position="66"/>
        <end position="89"/>
    </location>
</feature>
<evidence type="ECO:0000313" key="2">
    <source>
        <dbReference type="EMBL" id="KAK8479460.1"/>
    </source>
</evidence>
<dbReference type="EMBL" id="JBBPBN010000029">
    <property type="protein sequence ID" value="KAK9006011.1"/>
    <property type="molecule type" value="Genomic_DNA"/>
</dbReference>
<evidence type="ECO:0000256" key="1">
    <source>
        <dbReference type="SAM" id="MobiDB-lite"/>
    </source>
</evidence>
<comment type="caution">
    <text evidence="2">The sequence shown here is derived from an EMBL/GenBank/DDBJ whole genome shotgun (WGS) entry which is preliminary data.</text>
</comment>
<name>A0ABR1ZH41_9ROSI</name>
<feature type="region of interest" description="Disordered" evidence="1">
    <location>
        <begin position="26"/>
        <end position="89"/>
    </location>
</feature>
<protein>
    <submittedName>
        <fullName evidence="2">Uncharacterized protein</fullName>
    </submittedName>
</protein>
<evidence type="ECO:0000313" key="4">
    <source>
        <dbReference type="Proteomes" id="UP001396334"/>
    </source>
</evidence>
<organism evidence="2 4">
    <name type="scientific">Hibiscus sabdariffa</name>
    <name type="common">roselle</name>
    <dbReference type="NCBI Taxonomy" id="183260"/>
    <lineage>
        <taxon>Eukaryota</taxon>
        <taxon>Viridiplantae</taxon>
        <taxon>Streptophyta</taxon>
        <taxon>Embryophyta</taxon>
        <taxon>Tracheophyta</taxon>
        <taxon>Spermatophyta</taxon>
        <taxon>Magnoliopsida</taxon>
        <taxon>eudicotyledons</taxon>
        <taxon>Gunneridae</taxon>
        <taxon>Pentapetalae</taxon>
        <taxon>rosids</taxon>
        <taxon>malvids</taxon>
        <taxon>Malvales</taxon>
        <taxon>Malvaceae</taxon>
        <taxon>Malvoideae</taxon>
        <taxon>Hibiscus</taxon>
    </lineage>
</organism>
<dbReference type="Proteomes" id="UP001396334">
    <property type="component" value="Unassembled WGS sequence"/>
</dbReference>
<keyword evidence="4" id="KW-1185">Reference proteome</keyword>
<sequence>MQENVENQPIVFSLDLQIHYETLDSSYSTNGDIPEDFDVSKSQLSNKAKERPSAKIKKKNCRDNNDKEDEMVYEESDLEDDDDDGYFDDDDDCDCDNDIIDDKFESLNMDSTKGDDLIQLDEDKSKNQRSLCGSTNGNAKIRCQYLCSVLNPLENTTQ</sequence>
<reference evidence="2 4" key="1">
    <citation type="journal article" date="2024" name="G3 (Bethesda)">
        <title>Genome assembly of Hibiscus sabdariffa L. provides insights into metabolisms of medicinal natural products.</title>
        <authorList>
            <person name="Kim T."/>
        </authorList>
    </citation>
    <scope>NUCLEOTIDE SEQUENCE [LARGE SCALE GENOMIC DNA]</scope>
    <source>
        <strain evidence="2">TK-2024</strain>
        <tissue evidence="2">Old leaves</tissue>
    </source>
</reference>
<proteinExistence type="predicted"/>
<dbReference type="EMBL" id="JBBPBN010001177">
    <property type="protein sequence ID" value="KAK8479460.1"/>
    <property type="molecule type" value="Genomic_DNA"/>
</dbReference>
<gene>
    <name evidence="2" type="ORF">V6N11_028156</name>
    <name evidence="3" type="ORF">V6N11_035065</name>
</gene>
<accession>A0ABR1ZH41</accession>